<dbReference type="GO" id="GO:0012505">
    <property type="term" value="C:endomembrane system"/>
    <property type="evidence" value="ECO:0007669"/>
    <property type="project" value="TreeGrafter"/>
</dbReference>
<dbReference type="PANTHER" id="PTHR32468:SF17">
    <property type="entry name" value="CATION_H(+) ANTIPORTER 4"/>
    <property type="match status" value="1"/>
</dbReference>
<evidence type="ECO:0000256" key="4">
    <source>
        <dbReference type="ARBA" id="ARBA00023065"/>
    </source>
</evidence>
<evidence type="ECO:0000313" key="7">
    <source>
        <dbReference type="EMBL" id="CAI0629400.1"/>
    </source>
</evidence>
<evidence type="ECO:0000256" key="2">
    <source>
        <dbReference type="ARBA" id="ARBA00022538"/>
    </source>
</evidence>
<evidence type="ECO:0000256" key="3">
    <source>
        <dbReference type="ARBA" id="ARBA00022958"/>
    </source>
</evidence>
<dbReference type="InterPro" id="IPR057290">
    <property type="entry name" value="CHX17_C"/>
</dbReference>
<dbReference type="Proteomes" id="UP001154282">
    <property type="component" value="Unassembled WGS sequence"/>
</dbReference>
<name>A0AAV0QCA8_9ROSI</name>
<evidence type="ECO:0000259" key="5">
    <source>
        <dbReference type="Pfam" id="PF23259"/>
    </source>
</evidence>
<dbReference type="Pfam" id="PF23259">
    <property type="entry name" value="CHX17_C"/>
    <property type="match status" value="1"/>
</dbReference>
<feature type="domain" description="Cation/H(+) antiporter C-terminal" evidence="5">
    <location>
        <begin position="1"/>
        <end position="134"/>
    </location>
</feature>
<sequence>MGGGDDHEALCFAMRAAREPSLRLTILHLVPSDDDDDDMSDEVVLKEAMKGISGLANVRYEEHAVEDGPQTALLVREIANEHDLFVVGRRHGLDSKQTMGLTEWSEFPELGVVGDLLASPDLETKTSVLVVQQQKQVKK</sequence>
<dbReference type="Gene3D" id="3.40.50.12370">
    <property type="match status" value="1"/>
</dbReference>
<keyword evidence="3" id="KW-0630">Potassium</keyword>
<gene>
    <name evidence="6" type="ORF">LITE_LOCUS42600</name>
    <name evidence="7" type="ORF">LITE_LOCUS51988</name>
</gene>
<dbReference type="EMBL" id="CAMGYJ010000011">
    <property type="protein sequence ID" value="CAI0629400.1"/>
    <property type="molecule type" value="Genomic_DNA"/>
</dbReference>
<dbReference type="GO" id="GO:0098662">
    <property type="term" value="P:inorganic cation transmembrane transport"/>
    <property type="evidence" value="ECO:0007669"/>
    <property type="project" value="TreeGrafter"/>
</dbReference>
<evidence type="ECO:0000313" key="6">
    <source>
        <dbReference type="EMBL" id="CAI0542745.1"/>
    </source>
</evidence>
<dbReference type="PANTHER" id="PTHR32468">
    <property type="entry name" value="CATION/H + ANTIPORTER"/>
    <property type="match status" value="1"/>
</dbReference>
<keyword evidence="2" id="KW-0633">Potassium transport</keyword>
<evidence type="ECO:0000256" key="1">
    <source>
        <dbReference type="ARBA" id="ARBA00022448"/>
    </source>
</evidence>
<proteinExistence type="predicted"/>
<dbReference type="InterPro" id="IPR050794">
    <property type="entry name" value="CPA2_transporter"/>
</dbReference>
<keyword evidence="1" id="KW-0813">Transport</keyword>
<comment type="caution">
    <text evidence="6">The sequence shown here is derived from an EMBL/GenBank/DDBJ whole genome shotgun (WGS) entry which is preliminary data.</text>
</comment>
<dbReference type="AlphaFoldDB" id="A0AAV0QCA8"/>
<keyword evidence="8" id="KW-1185">Reference proteome</keyword>
<reference evidence="6" key="1">
    <citation type="submission" date="2022-08" db="EMBL/GenBank/DDBJ databases">
        <authorList>
            <person name="Gutierrez-Valencia J."/>
        </authorList>
    </citation>
    <scope>NUCLEOTIDE SEQUENCE</scope>
</reference>
<keyword evidence="4" id="KW-0406">Ion transport</keyword>
<dbReference type="GO" id="GO:0006813">
    <property type="term" value="P:potassium ion transport"/>
    <property type="evidence" value="ECO:0007669"/>
    <property type="project" value="UniProtKB-KW"/>
</dbReference>
<dbReference type="EMBL" id="CAMGYJ010000009">
    <property type="protein sequence ID" value="CAI0542745.1"/>
    <property type="molecule type" value="Genomic_DNA"/>
</dbReference>
<accession>A0AAV0QCA8</accession>
<protein>
    <recommendedName>
        <fullName evidence="5">Cation/H(+) antiporter C-terminal domain-containing protein</fullName>
    </recommendedName>
</protein>
<evidence type="ECO:0000313" key="8">
    <source>
        <dbReference type="Proteomes" id="UP001154282"/>
    </source>
</evidence>
<organism evidence="6 8">
    <name type="scientific">Linum tenue</name>
    <dbReference type="NCBI Taxonomy" id="586396"/>
    <lineage>
        <taxon>Eukaryota</taxon>
        <taxon>Viridiplantae</taxon>
        <taxon>Streptophyta</taxon>
        <taxon>Embryophyta</taxon>
        <taxon>Tracheophyta</taxon>
        <taxon>Spermatophyta</taxon>
        <taxon>Magnoliopsida</taxon>
        <taxon>eudicotyledons</taxon>
        <taxon>Gunneridae</taxon>
        <taxon>Pentapetalae</taxon>
        <taxon>rosids</taxon>
        <taxon>fabids</taxon>
        <taxon>Malpighiales</taxon>
        <taxon>Linaceae</taxon>
        <taxon>Linum</taxon>
    </lineage>
</organism>
<dbReference type="GO" id="GO:0006885">
    <property type="term" value="P:regulation of pH"/>
    <property type="evidence" value="ECO:0007669"/>
    <property type="project" value="TreeGrafter"/>
</dbReference>